<proteinExistence type="predicted"/>
<dbReference type="Proteomes" id="UP000001640">
    <property type="component" value="Chromosome 5"/>
</dbReference>
<dbReference type="KEGG" id="ncs:NCAS_0E02780"/>
<feature type="coiled-coil region" evidence="1">
    <location>
        <begin position="358"/>
        <end position="385"/>
    </location>
</feature>
<dbReference type="HOGENOM" id="CLU_029804_0_0_1"/>
<evidence type="ECO:0000313" key="3">
    <source>
        <dbReference type="EMBL" id="CCC70348.1"/>
    </source>
</evidence>
<reference key="2">
    <citation type="submission" date="2011-08" db="EMBL/GenBank/DDBJ databases">
        <title>Genome sequence of Naumovozyma castellii.</title>
        <authorList>
            <person name="Gordon J.L."/>
            <person name="Armisen D."/>
            <person name="Proux-Wera E."/>
            <person name="OhEigeartaigh S.S."/>
            <person name="Byrne K.P."/>
            <person name="Wolfe K.H."/>
        </authorList>
    </citation>
    <scope>NUCLEOTIDE SEQUENCE</scope>
    <source>
        <strain>Type strain:CBS 4309</strain>
    </source>
</reference>
<feature type="region of interest" description="Disordered" evidence="2">
    <location>
        <begin position="215"/>
        <end position="236"/>
    </location>
</feature>
<sequence>MNTPPFKALQLSPNLSSMAFCLDDPSNNEKLSNNSMNSFQHLLASPTKLKLDNSSLFYRTSLSKLNDYSSSSKNATPVGRERRNSDTLNPIRFQFSNSSNAQTTNTPKMLKPEFLSQKASANALPLLSALMGSNGNTNNSNSNSNIKKTLEQLQQQIETFKGTKPTASAAGANKENVNPNLLNAVPIVPVKKNVPTPSAPAPAPIVAQPLFESNMPVHQHHPHPHPHTHPRKQSPQERYLHNDNTRVSSSSTTVYTPMSSMAQTPILDEPSPIVLENPPSNNYRRSQQFELDDELDMNGFVSNKGNNFKNRYSFISSTSTDFDMDWYDQPTPPNVNQRRPSPTQLHHSQRNVGILEENQQVDLKIKKLELEINELKLQNEKLINSISKNKVMEDKILFELISEKHNNEKRSKKKKEEDPLEKKLKQMEKKFKTYQKLLQNLTQTNNTTSTSRMSSNCSNSSKTRIPRISRKELKRIEEQNDSTSASDFNDNLDTSSEDEKELNVTREQLEAFHYNARDADSVHTQGEEEEGEDYDDDDIHSKRLTPSSLSSGKTGFQLNFQVQPVLPTDEH</sequence>
<dbReference type="InParanoid" id="G0VFT1"/>
<feature type="compositionally biased region" description="Basic and acidic residues" evidence="2">
    <location>
        <begin position="501"/>
        <end position="521"/>
    </location>
</feature>
<gene>
    <name evidence="3" type="primary">NCAS0E02780</name>
    <name evidence="3" type="ordered locus">NCAS_0E02780</name>
</gene>
<feature type="compositionally biased region" description="Polar residues" evidence="2">
    <location>
        <begin position="544"/>
        <end position="562"/>
    </location>
</feature>
<name>G0VFT1_NAUCA</name>
<dbReference type="OrthoDB" id="4035554at2759"/>
<protein>
    <submittedName>
        <fullName evidence="3">Uncharacterized protein</fullName>
    </submittedName>
</protein>
<dbReference type="GeneID" id="96903979"/>
<reference evidence="3 4" key="1">
    <citation type="journal article" date="2011" name="Proc. Natl. Acad. Sci. U.S.A.">
        <title>Evolutionary erosion of yeast sex chromosomes by mating-type switching accidents.</title>
        <authorList>
            <person name="Gordon J.L."/>
            <person name="Armisen D."/>
            <person name="Proux-Wera E."/>
            <person name="Oheigeartaigh S.S."/>
            <person name="Byrne K.P."/>
            <person name="Wolfe K.H."/>
        </authorList>
    </citation>
    <scope>NUCLEOTIDE SEQUENCE [LARGE SCALE GENOMIC DNA]</scope>
    <source>
        <strain evidence="4">ATCC 76901 / BCRC 22586 / CBS 4309 / NBRC 1992 / NRRL Y-12630</strain>
    </source>
</reference>
<accession>G0VFT1</accession>
<organism evidence="3 4">
    <name type="scientific">Naumovozyma castellii</name>
    <name type="common">Yeast</name>
    <name type="synonym">Saccharomyces castellii</name>
    <dbReference type="NCBI Taxonomy" id="27288"/>
    <lineage>
        <taxon>Eukaryota</taxon>
        <taxon>Fungi</taxon>
        <taxon>Dikarya</taxon>
        <taxon>Ascomycota</taxon>
        <taxon>Saccharomycotina</taxon>
        <taxon>Saccharomycetes</taxon>
        <taxon>Saccharomycetales</taxon>
        <taxon>Saccharomycetaceae</taxon>
        <taxon>Naumovozyma</taxon>
    </lineage>
</organism>
<feature type="compositionally biased region" description="Polar residues" evidence="2">
    <location>
        <begin position="481"/>
        <end position="494"/>
    </location>
</feature>
<dbReference type="AlphaFoldDB" id="G0VFT1"/>
<dbReference type="Pfam" id="PF08505">
    <property type="entry name" value="MMR1"/>
    <property type="match status" value="1"/>
</dbReference>
<feature type="region of interest" description="Disordered" evidence="2">
    <location>
        <begin position="67"/>
        <end position="88"/>
    </location>
</feature>
<dbReference type="STRING" id="1064592.G0VFT1"/>
<dbReference type="InterPro" id="IPR013712">
    <property type="entry name" value="MMR1"/>
</dbReference>
<feature type="compositionally biased region" description="Basic residues" evidence="2">
    <location>
        <begin position="218"/>
        <end position="232"/>
    </location>
</feature>
<feature type="region of interest" description="Disordered" evidence="2">
    <location>
        <begin position="441"/>
        <end position="571"/>
    </location>
</feature>
<evidence type="ECO:0000256" key="2">
    <source>
        <dbReference type="SAM" id="MobiDB-lite"/>
    </source>
</evidence>
<dbReference type="OMA" id="HISMQMA"/>
<keyword evidence="4" id="KW-1185">Reference proteome</keyword>
<feature type="compositionally biased region" description="Low complexity" evidence="2">
    <location>
        <begin position="441"/>
        <end position="463"/>
    </location>
</feature>
<evidence type="ECO:0000256" key="1">
    <source>
        <dbReference type="SAM" id="Coils"/>
    </source>
</evidence>
<dbReference type="eggNOG" id="ENOG502RXGA">
    <property type="taxonomic scope" value="Eukaryota"/>
</dbReference>
<keyword evidence="1" id="KW-0175">Coiled coil</keyword>
<dbReference type="FunCoup" id="G0VFT1">
    <property type="interactions" value="52"/>
</dbReference>
<dbReference type="EMBL" id="HE576756">
    <property type="protein sequence ID" value="CCC70348.1"/>
    <property type="molecule type" value="Genomic_DNA"/>
</dbReference>
<evidence type="ECO:0000313" key="4">
    <source>
        <dbReference type="Proteomes" id="UP000001640"/>
    </source>
</evidence>
<dbReference type="RefSeq" id="XP_003676707.1">
    <property type="nucleotide sequence ID" value="XM_003676659.1"/>
</dbReference>
<feature type="compositionally biased region" description="Acidic residues" evidence="2">
    <location>
        <begin position="527"/>
        <end position="538"/>
    </location>
</feature>
<feature type="compositionally biased region" description="Basic and acidic residues" evidence="2">
    <location>
        <begin position="469"/>
        <end position="478"/>
    </location>
</feature>